<dbReference type="Proteomes" id="UP001401887">
    <property type="component" value="Unassembled WGS sequence"/>
</dbReference>
<feature type="signal peptide" evidence="1">
    <location>
        <begin position="1"/>
        <end position="21"/>
    </location>
</feature>
<reference evidence="2 3" key="1">
    <citation type="submission" date="2024-02" db="EMBL/GenBank/DDBJ databases">
        <title>Deinococcus carri NBRC 110142.</title>
        <authorList>
            <person name="Ichikawa N."/>
            <person name="Katano-Makiyama Y."/>
            <person name="Hidaka K."/>
        </authorList>
    </citation>
    <scope>NUCLEOTIDE SEQUENCE [LARGE SCALE GENOMIC DNA]</scope>
    <source>
        <strain evidence="2 3">NBRC 110142</strain>
    </source>
</reference>
<sequence>MRTLKLALAVGLLLTVGTVQAGGAGGSGVGGSTGASWCPFGLPRLFPERPAWLGAPAPASAGALRPLRLSVRGGQAGAFVGLLDQFPNGSDAPAGTLGPGQMRSFTLSSRRRTVLFAVAEGGRHDRAFRWPAGQTPAAVTVTLSPAGMRLSVPAFPLACHEGPPS</sequence>
<proteinExistence type="predicted"/>
<keyword evidence="3" id="KW-1185">Reference proteome</keyword>
<accession>A0ABP9W739</accession>
<comment type="caution">
    <text evidence="2">The sequence shown here is derived from an EMBL/GenBank/DDBJ whole genome shotgun (WGS) entry which is preliminary data.</text>
</comment>
<gene>
    <name evidence="2" type="ORF">Dcar01_01892</name>
</gene>
<dbReference type="EMBL" id="BAABRP010000006">
    <property type="protein sequence ID" value="GAA5513166.1"/>
    <property type="molecule type" value="Genomic_DNA"/>
</dbReference>
<dbReference type="RefSeq" id="WP_345464392.1">
    <property type="nucleotide sequence ID" value="NZ_BAABRP010000006.1"/>
</dbReference>
<evidence type="ECO:0000313" key="3">
    <source>
        <dbReference type="Proteomes" id="UP001401887"/>
    </source>
</evidence>
<keyword evidence="1" id="KW-0732">Signal</keyword>
<evidence type="ECO:0000313" key="2">
    <source>
        <dbReference type="EMBL" id="GAA5513166.1"/>
    </source>
</evidence>
<organism evidence="2 3">
    <name type="scientific">Deinococcus carri</name>
    <dbReference type="NCBI Taxonomy" id="1211323"/>
    <lineage>
        <taxon>Bacteria</taxon>
        <taxon>Thermotogati</taxon>
        <taxon>Deinococcota</taxon>
        <taxon>Deinococci</taxon>
        <taxon>Deinococcales</taxon>
        <taxon>Deinococcaceae</taxon>
        <taxon>Deinococcus</taxon>
    </lineage>
</organism>
<protein>
    <submittedName>
        <fullName evidence="2">Uncharacterized protein</fullName>
    </submittedName>
</protein>
<name>A0ABP9W739_9DEIO</name>
<feature type="chain" id="PRO_5046535652" evidence="1">
    <location>
        <begin position="22"/>
        <end position="165"/>
    </location>
</feature>
<evidence type="ECO:0000256" key="1">
    <source>
        <dbReference type="SAM" id="SignalP"/>
    </source>
</evidence>